<dbReference type="RefSeq" id="XP_027451064.1">
    <property type="nucleotide sequence ID" value="XM_027595263.2"/>
</dbReference>
<evidence type="ECO:0000313" key="2">
    <source>
        <dbReference type="Proteomes" id="UP000515165"/>
    </source>
</evidence>
<dbReference type="KEGG" id="zca:113922891"/>
<organism evidence="2 3">
    <name type="scientific">Zalophus californianus</name>
    <name type="common">California sealion</name>
    <dbReference type="NCBI Taxonomy" id="9704"/>
    <lineage>
        <taxon>Eukaryota</taxon>
        <taxon>Metazoa</taxon>
        <taxon>Chordata</taxon>
        <taxon>Craniata</taxon>
        <taxon>Vertebrata</taxon>
        <taxon>Euteleostomi</taxon>
        <taxon>Mammalia</taxon>
        <taxon>Eutheria</taxon>
        <taxon>Laurasiatheria</taxon>
        <taxon>Carnivora</taxon>
        <taxon>Caniformia</taxon>
        <taxon>Pinnipedia</taxon>
        <taxon>Otariidae</taxon>
        <taxon>Zalophus</taxon>
    </lineage>
</organism>
<accession>A0A6J2D4P4</accession>
<dbReference type="AlphaFoldDB" id="A0A6J2D4P4"/>
<proteinExistence type="predicted"/>
<name>A0A6J2D4P4_ZALCA</name>
<reference evidence="3" key="1">
    <citation type="submission" date="2025-08" db="UniProtKB">
        <authorList>
            <consortium name="RefSeq"/>
        </authorList>
    </citation>
    <scope>IDENTIFICATION</scope>
    <source>
        <tissue evidence="3">Blood</tissue>
    </source>
</reference>
<feature type="region of interest" description="Disordered" evidence="1">
    <location>
        <begin position="78"/>
        <end position="118"/>
    </location>
</feature>
<dbReference type="Proteomes" id="UP000515165">
    <property type="component" value="Chromosome 9"/>
</dbReference>
<gene>
    <name evidence="3" type="primary">LOC113922891</name>
</gene>
<evidence type="ECO:0000256" key="1">
    <source>
        <dbReference type="SAM" id="MobiDB-lite"/>
    </source>
</evidence>
<keyword evidence="2" id="KW-1185">Reference proteome</keyword>
<protein>
    <submittedName>
        <fullName evidence="3">Uncharacterized protein LOC113922891</fullName>
    </submittedName>
</protein>
<dbReference type="GeneID" id="113922891"/>
<sequence length="138" mass="14848">MAVEGRLTKKKMIDTASLFKQRRRSIGCGAGSRPAEAGERGLKVARRGRDASPPARARRLRQRRPEIGWSRDCRRCAAASKPAPAGLGEIKNETNKLAKRPGSRGGAGAAGPGVQVPARRCAAWRALSSPGERRGRIR</sequence>
<feature type="region of interest" description="Disordered" evidence="1">
    <location>
        <begin position="24"/>
        <end position="64"/>
    </location>
</feature>
<dbReference type="OrthoDB" id="10463706at2759"/>
<feature type="compositionally biased region" description="Basic and acidic residues" evidence="1">
    <location>
        <begin position="36"/>
        <end position="50"/>
    </location>
</feature>
<evidence type="ECO:0000313" key="3">
    <source>
        <dbReference type="RefSeq" id="XP_027451064.1"/>
    </source>
</evidence>